<dbReference type="AlphaFoldDB" id="A0A401YUP1"/>
<reference evidence="2 3" key="1">
    <citation type="submission" date="2018-12" db="EMBL/GenBank/DDBJ databases">
        <title>Draft genome sequence of Embleya hyalina NBRC 13850T.</title>
        <authorList>
            <person name="Komaki H."/>
            <person name="Hosoyama A."/>
            <person name="Kimura A."/>
            <person name="Ichikawa N."/>
            <person name="Tamura T."/>
        </authorList>
    </citation>
    <scope>NUCLEOTIDE SEQUENCE [LARGE SCALE GENOMIC DNA]</scope>
    <source>
        <strain evidence="2 3">NBRC 13850</strain>
    </source>
</reference>
<evidence type="ECO:0000256" key="1">
    <source>
        <dbReference type="SAM" id="MobiDB-lite"/>
    </source>
</evidence>
<feature type="compositionally biased region" description="Low complexity" evidence="1">
    <location>
        <begin position="91"/>
        <end position="101"/>
    </location>
</feature>
<dbReference type="Proteomes" id="UP000286931">
    <property type="component" value="Unassembled WGS sequence"/>
</dbReference>
<proteinExistence type="predicted"/>
<dbReference type="EMBL" id="BIFH01000027">
    <property type="protein sequence ID" value="GCD98296.1"/>
    <property type="molecule type" value="Genomic_DNA"/>
</dbReference>
<protein>
    <submittedName>
        <fullName evidence="2">Uncharacterized protein</fullName>
    </submittedName>
</protein>
<name>A0A401YUP1_9ACTN</name>
<evidence type="ECO:0000313" key="2">
    <source>
        <dbReference type="EMBL" id="GCD98296.1"/>
    </source>
</evidence>
<keyword evidence="3" id="KW-1185">Reference proteome</keyword>
<gene>
    <name evidence="2" type="ORF">EHYA_06000</name>
</gene>
<comment type="caution">
    <text evidence="2">The sequence shown here is derived from an EMBL/GenBank/DDBJ whole genome shotgun (WGS) entry which is preliminary data.</text>
</comment>
<sequence length="268" mass="27829">MWSIRGFHRRIPVGPTIIALALITLLVVTNVWGTGPGVRARHDGAAPSPADIPPQLPAQDQSVEATPAPTGGITSAPAGQPSAGGQPVPVPTVTVTETVTPRAAQDGGSGNRSGTGATSPPVGEPTTGGSGGIPTTGGGDPGSPPPLGQRFRVTDLRIVSDRANGSYVWCNGREQIPLIGTVLVDGVGPGDVVYQWVYDKARVFPPDILHFIGSGPRQLTLSFPWPIPSQLLGEVSGVVQLLILQPVANAQTERYTFDFRCRGPFSDD</sequence>
<feature type="compositionally biased region" description="Gly residues" evidence="1">
    <location>
        <begin position="126"/>
        <end position="141"/>
    </location>
</feature>
<feature type="region of interest" description="Disordered" evidence="1">
    <location>
        <begin position="39"/>
        <end position="150"/>
    </location>
</feature>
<evidence type="ECO:0000313" key="3">
    <source>
        <dbReference type="Proteomes" id="UP000286931"/>
    </source>
</evidence>
<accession>A0A401YUP1</accession>
<organism evidence="2 3">
    <name type="scientific">Embleya hyalina</name>
    <dbReference type="NCBI Taxonomy" id="516124"/>
    <lineage>
        <taxon>Bacteria</taxon>
        <taxon>Bacillati</taxon>
        <taxon>Actinomycetota</taxon>
        <taxon>Actinomycetes</taxon>
        <taxon>Kitasatosporales</taxon>
        <taxon>Streptomycetaceae</taxon>
        <taxon>Embleya</taxon>
    </lineage>
</organism>